<keyword evidence="5 9" id="KW-1133">Transmembrane helix</keyword>
<dbReference type="RefSeq" id="WP_008909211.1">
    <property type="nucleotide sequence ID" value="NZ_CAKP01000096.1"/>
</dbReference>
<evidence type="ECO:0000256" key="4">
    <source>
        <dbReference type="ARBA" id="ARBA00022692"/>
    </source>
</evidence>
<feature type="transmembrane region" description="Helical" evidence="9">
    <location>
        <begin position="573"/>
        <end position="593"/>
    </location>
</feature>
<evidence type="ECO:0000256" key="6">
    <source>
        <dbReference type="ARBA" id="ARBA00023065"/>
    </source>
</evidence>
<keyword evidence="10" id="KW-0378">Hydrolase</keyword>
<feature type="transmembrane region" description="Helical" evidence="9">
    <location>
        <begin position="605"/>
        <end position="627"/>
    </location>
</feature>
<gene>
    <name evidence="10" type="ORF">CAAU_1869</name>
</gene>
<comment type="similarity">
    <text evidence="2">Belongs to the V-ATPase 116 kDa subunit family.</text>
</comment>
<evidence type="ECO:0000256" key="5">
    <source>
        <dbReference type="ARBA" id="ARBA00022989"/>
    </source>
</evidence>
<dbReference type="GO" id="GO:0016787">
    <property type="term" value="F:hydrolase activity"/>
    <property type="evidence" value="ECO:0007669"/>
    <property type="project" value="UniProtKB-KW"/>
</dbReference>
<dbReference type="Proteomes" id="UP000007652">
    <property type="component" value="Unassembled WGS sequence"/>
</dbReference>
<feature type="transmembrane region" description="Helical" evidence="9">
    <location>
        <begin position="481"/>
        <end position="501"/>
    </location>
</feature>
<feature type="coiled-coil region" evidence="8">
    <location>
        <begin position="109"/>
        <end position="136"/>
    </location>
</feature>
<keyword evidence="6" id="KW-0406">Ion transport</keyword>
<dbReference type="InterPro" id="IPR002490">
    <property type="entry name" value="V-ATPase_116kDa_su"/>
</dbReference>
<feature type="transmembrane region" description="Helical" evidence="9">
    <location>
        <begin position="409"/>
        <end position="428"/>
    </location>
</feature>
<evidence type="ECO:0000256" key="8">
    <source>
        <dbReference type="SAM" id="Coils"/>
    </source>
</evidence>
<dbReference type="GO" id="GO:0051117">
    <property type="term" value="F:ATPase binding"/>
    <property type="evidence" value="ECO:0007669"/>
    <property type="project" value="TreeGrafter"/>
</dbReference>
<sequence>MAVAKMEMINIIGHFDYLDEVCKRIVLSESIHMLNAINEINENNFPIMNVEDINAIANINYIRPYNLRNDYKEIEKKFNLISGIFGTKKKIKFEHFKEEYKFKEEEEFINNLYEMIKEKSKEYENLKREEAELDNLITYIIHLKDLNFRINDILNMEFIDFKIGKINKYDLQKVKKNYENIPGIVLKINQNPDYSFILIFYPKAVENEMIKILNSINFEEFKIKFKFEGTPKDWLAEIEKRKQEIEKRINELTDDISEIKEANFERIEKFYSRLVMENRIEEIKQNIAVTNEFFYLSGWVPAVFKRRVKRSLEDLEEKLIIIYKPIKEIREGLAPPTYLKNGYLLRPFESIVKLYGIPSYNELDPTSFVGISYMLLFGAMFGDVGQGLVLFLIGEFLNRRKRRPNLGGVLARLGISSTFFGFIYGSIFGFEDVLKTYVVKPMIEIEKMLIYSIAFGVILLSVGFIYNLVNCFRNKDIEEGLFSRNGVAGLAFYWLLLYYIIVKVENIRPIISSGAILFLLIFNLLLIFFKEPLANLIKGEKRLYRHSASDYYIEEGFGILETLLSILSNTLSFIRVGAFAINHVGLFIAFETIAEMIRNGVASALMLVLGNLVIIGLEGLIVFIQGLRLEYYELFSKFFKGNGYEYTPISIRG</sequence>
<feature type="transmembrane region" description="Helical" evidence="9">
    <location>
        <begin position="373"/>
        <end position="397"/>
    </location>
</feature>
<dbReference type="PANTHER" id="PTHR11629:SF63">
    <property type="entry name" value="V-TYPE PROTON ATPASE SUBUNIT A"/>
    <property type="match status" value="1"/>
</dbReference>
<keyword evidence="7 9" id="KW-0472">Membrane</keyword>
<dbReference type="STRING" id="857293.CAAU_1869"/>
<proteinExistence type="inferred from homology"/>
<evidence type="ECO:0000256" key="3">
    <source>
        <dbReference type="ARBA" id="ARBA00022448"/>
    </source>
</evidence>
<accession>I7LJU6</accession>
<evidence type="ECO:0000256" key="9">
    <source>
        <dbReference type="SAM" id="Phobius"/>
    </source>
</evidence>
<dbReference type="GO" id="GO:0007035">
    <property type="term" value="P:vacuolar acidification"/>
    <property type="evidence" value="ECO:0007669"/>
    <property type="project" value="TreeGrafter"/>
</dbReference>
<dbReference type="GO" id="GO:0046961">
    <property type="term" value="F:proton-transporting ATPase activity, rotational mechanism"/>
    <property type="evidence" value="ECO:0007669"/>
    <property type="project" value="InterPro"/>
</dbReference>
<evidence type="ECO:0000256" key="1">
    <source>
        <dbReference type="ARBA" id="ARBA00004141"/>
    </source>
</evidence>
<dbReference type="GO" id="GO:0016471">
    <property type="term" value="C:vacuolar proton-transporting V-type ATPase complex"/>
    <property type="evidence" value="ECO:0007669"/>
    <property type="project" value="TreeGrafter"/>
</dbReference>
<dbReference type="GO" id="GO:0033179">
    <property type="term" value="C:proton-transporting V-type ATPase, V0 domain"/>
    <property type="evidence" value="ECO:0007669"/>
    <property type="project" value="InterPro"/>
</dbReference>
<comment type="subcellular location">
    <subcellularLocation>
        <location evidence="1">Membrane</location>
        <topology evidence="1">Multi-pass membrane protein</topology>
    </subcellularLocation>
</comment>
<protein>
    <submittedName>
        <fullName evidence="10">V-type ATP synthase subunit I</fullName>
        <ecNumber evidence="10">3.6.3.14</ecNumber>
    </submittedName>
</protein>
<evidence type="ECO:0000313" key="11">
    <source>
        <dbReference type="Proteomes" id="UP000007652"/>
    </source>
</evidence>
<organism evidence="10 11">
    <name type="scientific">Caloramator australicus RC3</name>
    <dbReference type="NCBI Taxonomy" id="857293"/>
    <lineage>
        <taxon>Bacteria</taxon>
        <taxon>Bacillati</taxon>
        <taxon>Bacillota</taxon>
        <taxon>Clostridia</taxon>
        <taxon>Eubacteriales</taxon>
        <taxon>Clostridiaceae</taxon>
        <taxon>Caloramator</taxon>
    </lineage>
</organism>
<dbReference type="EMBL" id="CAKP01000096">
    <property type="protein sequence ID" value="CCJ33953.1"/>
    <property type="molecule type" value="Genomic_DNA"/>
</dbReference>
<keyword evidence="11" id="KW-1185">Reference proteome</keyword>
<dbReference type="AlphaFoldDB" id="I7LJU6"/>
<name>I7LJU6_9CLOT</name>
<keyword evidence="8" id="KW-0175">Coiled coil</keyword>
<keyword evidence="4 9" id="KW-0812">Transmembrane</keyword>
<keyword evidence="3" id="KW-0813">Transport</keyword>
<feature type="transmembrane region" description="Helical" evidence="9">
    <location>
        <begin position="507"/>
        <end position="529"/>
    </location>
</feature>
<feature type="transmembrane region" description="Helical" evidence="9">
    <location>
        <begin position="448"/>
        <end position="469"/>
    </location>
</feature>
<dbReference type="Pfam" id="PF01496">
    <property type="entry name" value="V_ATPase_I"/>
    <property type="match status" value="2"/>
</dbReference>
<dbReference type="PANTHER" id="PTHR11629">
    <property type="entry name" value="VACUOLAR PROTON ATPASES"/>
    <property type="match status" value="1"/>
</dbReference>
<evidence type="ECO:0000256" key="7">
    <source>
        <dbReference type="ARBA" id="ARBA00023136"/>
    </source>
</evidence>
<evidence type="ECO:0000256" key="2">
    <source>
        <dbReference type="ARBA" id="ARBA00009904"/>
    </source>
</evidence>
<dbReference type="eggNOG" id="COG1269">
    <property type="taxonomic scope" value="Bacteria"/>
</dbReference>
<reference evidence="10 11" key="1">
    <citation type="journal article" date="2011" name="J. Bacteriol.">
        <title>Draft genome sequence of Caloramator australicus strain RC3T, a thermoanaerobe from the Great Artesian Basin of Australia.</title>
        <authorList>
            <person name="Ogg C.D."/>
            <person name="Patel B.K.C."/>
        </authorList>
    </citation>
    <scope>NUCLEOTIDE SEQUENCE [LARGE SCALE GENOMIC DNA]</scope>
    <source>
        <strain evidence="10 11">RC3</strain>
    </source>
</reference>
<feature type="coiled-coil region" evidence="8">
    <location>
        <begin position="235"/>
        <end position="262"/>
    </location>
</feature>
<comment type="caution">
    <text evidence="10">The sequence shown here is derived from an EMBL/GenBank/DDBJ whole genome shotgun (WGS) entry which is preliminary data.</text>
</comment>
<dbReference type="OrthoDB" id="9803814at2"/>
<evidence type="ECO:0000313" key="10">
    <source>
        <dbReference type="EMBL" id="CCJ33953.1"/>
    </source>
</evidence>
<dbReference type="EC" id="3.6.3.14" evidence="10"/>